<dbReference type="InterPro" id="IPR032675">
    <property type="entry name" value="LRR_dom_sf"/>
</dbReference>
<protein>
    <submittedName>
        <fullName evidence="1">Uncharacterized protein</fullName>
    </submittedName>
</protein>
<sequence length="431" mass="48228">TSQSNVRDFSFCTQSQSFVTNLGLGMRPGKGRYHSLLGLLSNTKIKGLTFTNTNIIGLQTSSLPTSHSPSLLQSLHFTFVFYLYDDSWVADIIRHCPHLVDMRLGVPGSQGSEVPKIDQAIGSLSKLAVLHRYNLHEQSNSPSKIKNDTTPFGTVALRELVEFGLLYPPGPNGLLESAIRRSSDILEVLILQSKARTDFNLVEALGPLSTASNQSCLLLPRLTHLELPSRLTPASFELMASILPSLPLIHLHVKGWTCRLLAFVNLSVLKSLSLSAPEEDIVDIFSRAVLKSSSYQMESLYLQRTLMTPSLLDVLGVLPLKRLSIYDMEGHNMTEILQRLSLLHLQVLTIKDECYDWTVEKVLAGRSVEFLNGFLLQLVYEHKAAVGDIHKEDARDLNGSPIRLARRRVRLMSTMTFWNEYYAMLLPTFAH</sequence>
<dbReference type="EMBL" id="JAAAIL010002633">
    <property type="protein sequence ID" value="KAG0255696.1"/>
    <property type="molecule type" value="Genomic_DNA"/>
</dbReference>
<evidence type="ECO:0000313" key="1">
    <source>
        <dbReference type="EMBL" id="KAG0255696.1"/>
    </source>
</evidence>
<accession>A0AAD4H108</accession>
<gene>
    <name evidence="1" type="ORF">BGZ95_005700</name>
</gene>
<proteinExistence type="predicted"/>
<reference evidence="1" key="1">
    <citation type="journal article" date="2020" name="Fungal Divers.">
        <title>Resolving the Mortierellaceae phylogeny through synthesis of multi-gene phylogenetics and phylogenomics.</title>
        <authorList>
            <person name="Vandepol N."/>
            <person name="Liber J."/>
            <person name="Desiro A."/>
            <person name="Na H."/>
            <person name="Kennedy M."/>
            <person name="Barry K."/>
            <person name="Grigoriev I.V."/>
            <person name="Miller A.N."/>
            <person name="O'Donnell K."/>
            <person name="Stajich J.E."/>
            <person name="Bonito G."/>
        </authorList>
    </citation>
    <scope>NUCLEOTIDE SEQUENCE</scope>
    <source>
        <strain evidence="1">NRRL 28262</strain>
    </source>
</reference>
<name>A0AAD4H108_9FUNG</name>
<organism evidence="1 2">
    <name type="scientific">Linnemannia exigua</name>
    <dbReference type="NCBI Taxonomy" id="604196"/>
    <lineage>
        <taxon>Eukaryota</taxon>
        <taxon>Fungi</taxon>
        <taxon>Fungi incertae sedis</taxon>
        <taxon>Mucoromycota</taxon>
        <taxon>Mortierellomycotina</taxon>
        <taxon>Mortierellomycetes</taxon>
        <taxon>Mortierellales</taxon>
        <taxon>Mortierellaceae</taxon>
        <taxon>Linnemannia</taxon>
    </lineage>
</organism>
<dbReference type="AlphaFoldDB" id="A0AAD4H108"/>
<comment type="caution">
    <text evidence="1">The sequence shown here is derived from an EMBL/GenBank/DDBJ whole genome shotgun (WGS) entry which is preliminary data.</text>
</comment>
<keyword evidence="2" id="KW-1185">Reference proteome</keyword>
<evidence type="ECO:0000313" key="2">
    <source>
        <dbReference type="Proteomes" id="UP001194580"/>
    </source>
</evidence>
<dbReference type="Gene3D" id="3.80.10.10">
    <property type="entry name" value="Ribonuclease Inhibitor"/>
    <property type="match status" value="1"/>
</dbReference>
<dbReference type="Proteomes" id="UP001194580">
    <property type="component" value="Unassembled WGS sequence"/>
</dbReference>
<feature type="non-terminal residue" evidence="1">
    <location>
        <position position="1"/>
    </location>
</feature>